<feature type="domain" description="IMD" evidence="2">
    <location>
        <begin position="1"/>
        <end position="67"/>
    </location>
</feature>
<proteinExistence type="predicted"/>
<dbReference type="AlphaFoldDB" id="A0A7F5RBR9"/>
<dbReference type="RefSeq" id="XP_025833407.1">
    <property type="nucleotide sequence ID" value="XM_025977622.1"/>
</dbReference>
<evidence type="ECO:0000259" key="2">
    <source>
        <dbReference type="PROSITE" id="PS51338"/>
    </source>
</evidence>
<feature type="compositionally biased region" description="Low complexity" evidence="1">
    <location>
        <begin position="205"/>
        <end position="232"/>
    </location>
</feature>
<dbReference type="GO" id="GO:0015629">
    <property type="term" value="C:actin cytoskeleton"/>
    <property type="evidence" value="ECO:0007669"/>
    <property type="project" value="TreeGrafter"/>
</dbReference>
<feature type="compositionally biased region" description="Low complexity" evidence="1">
    <location>
        <begin position="394"/>
        <end position="405"/>
    </location>
</feature>
<evidence type="ECO:0000313" key="3">
    <source>
        <dbReference type="Proteomes" id="UP000192223"/>
    </source>
</evidence>
<feature type="region of interest" description="Disordered" evidence="1">
    <location>
        <begin position="264"/>
        <end position="309"/>
    </location>
</feature>
<dbReference type="GO" id="GO:0003779">
    <property type="term" value="F:actin binding"/>
    <property type="evidence" value="ECO:0007669"/>
    <property type="project" value="InterPro"/>
</dbReference>
<dbReference type="PANTHER" id="PTHR15708:SF4">
    <property type="entry name" value="FI21477P1-RELATED"/>
    <property type="match status" value="1"/>
</dbReference>
<dbReference type="InParanoid" id="A0A7F5RBR9"/>
<gene>
    <name evidence="4" type="primary">LOC108738129</name>
</gene>
<dbReference type="GO" id="GO:0030031">
    <property type="term" value="P:cell projection assembly"/>
    <property type="evidence" value="ECO:0007669"/>
    <property type="project" value="TreeGrafter"/>
</dbReference>
<protein>
    <submittedName>
        <fullName evidence="4">Uncharacterized protein LOC108738129</fullName>
    </submittedName>
</protein>
<dbReference type="OrthoDB" id="10061327at2759"/>
<name>A0A7F5RBR9_AGRPL</name>
<dbReference type="SUPFAM" id="SSF103657">
    <property type="entry name" value="BAR/IMD domain-like"/>
    <property type="match status" value="1"/>
</dbReference>
<dbReference type="GeneID" id="108738129"/>
<sequence>MDGTKERETEAFGGIFQQIIQDMKNGMPLWEDLIAKATKLHSTLRAAIQAIAAYLEAFQKIADSATSARDYKRARAELKKRSTDTLRLQKKYRKGTGGDLQKRIECCLQDVNEKRQVLEETEKRAVRAALLEERSRFCCFVGFLKPVVHEEVAMLTELSHLQEVVEQLEKHTADPQILPPASEQVIADLKSSDSGWSFQTPPSSPSSLGSRKSSMCSISSLNSSSSGSSKNHSPSHPHWQRSLSQNIPFKGTMRLASVCSQDSGFTSQDTLYPRPPSSLSVAQVSNLSEHSPNSSNGSTPCTPFSTSAVPTTTATWPNLQETMQFERAACAIMNERPHTISSAYEKGHQRPPLTVYTFQAPDQSLSQPASPVTTSVTVPENKSSVVTSQKPGDGSNSSNNNETNGGKNGSKPPLPTRCSSLERPNGPNVPAKTIKSGVRVLPPSAVEIKLSKSSHACSHIIKDIPQPTYVNMHDLASMAASKVQETNLPPPPAEFTSTPTTEKGPNENDKDGISTSESSLESSSGYGSQTTFITEEIVRTEDLSMSNLETAGSYCTLPRNGDHLTSVRRRPLSMTAMYSSVTGPGGVGSNFIATLSAKLAPTLSPRSSRRHVDDSVTMMANNLNALQQQQNKLAQRGLAGQNFLDSLNAKLAQQQNSNNIQCSQIKANKVRQIINSKAQPDPKQCHESLMDQIKKGATLRRAKIINDRSAPKIF</sequence>
<feature type="compositionally biased region" description="Low complexity" evidence="1">
    <location>
        <begin position="514"/>
        <end position="528"/>
    </location>
</feature>
<feature type="domain" description="IMD" evidence="2">
    <location>
        <begin position="70"/>
        <end position="192"/>
    </location>
</feature>
<dbReference type="InterPro" id="IPR013606">
    <property type="entry name" value="I-BAR_dom"/>
</dbReference>
<accession>A0A7F5RBR9</accession>
<dbReference type="GO" id="GO:0005543">
    <property type="term" value="F:phospholipid binding"/>
    <property type="evidence" value="ECO:0007669"/>
    <property type="project" value="TreeGrafter"/>
</dbReference>
<dbReference type="Pfam" id="PF08397">
    <property type="entry name" value="IMD"/>
    <property type="match status" value="1"/>
</dbReference>
<evidence type="ECO:0000256" key="1">
    <source>
        <dbReference type="SAM" id="MobiDB-lite"/>
    </source>
</evidence>
<organism evidence="3 4">
    <name type="scientific">Agrilus planipennis</name>
    <name type="common">Emerald ash borer</name>
    <name type="synonym">Agrilus marcopoli</name>
    <dbReference type="NCBI Taxonomy" id="224129"/>
    <lineage>
        <taxon>Eukaryota</taxon>
        <taxon>Metazoa</taxon>
        <taxon>Ecdysozoa</taxon>
        <taxon>Arthropoda</taxon>
        <taxon>Hexapoda</taxon>
        <taxon>Insecta</taxon>
        <taxon>Pterygota</taxon>
        <taxon>Neoptera</taxon>
        <taxon>Endopterygota</taxon>
        <taxon>Coleoptera</taxon>
        <taxon>Polyphaga</taxon>
        <taxon>Elateriformia</taxon>
        <taxon>Buprestoidea</taxon>
        <taxon>Buprestidae</taxon>
        <taxon>Agrilinae</taxon>
        <taxon>Agrilus</taxon>
    </lineage>
</organism>
<dbReference type="PANTHER" id="PTHR15708">
    <property type="entry name" value="ACTIN BUNDLING/MISSING IN METASTASIS-RELATED"/>
    <property type="match status" value="1"/>
</dbReference>
<evidence type="ECO:0000313" key="4">
    <source>
        <dbReference type="RefSeq" id="XP_025833407.1"/>
    </source>
</evidence>
<feature type="region of interest" description="Disordered" evidence="1">
    <location>
        <begin position="362"/>
        <end position="436"/>
    </location>
</feature>
<dbReference type="Proteomes" id="UP000192223">
    <property type="component" value="Unplaced"/>
</dbReference>
<reference evidence="4" key="1">
    <citation type="submission" date="2025-08" db="UniProtKB">
        <authorList>
            <consortium name="RefSeq"/>
        </authorList>
    </citation>
    <scope>IDENTIFICATION</scope>
    <source>
        <tissue evidence="4">Entire body</tissue>
    </source>
</reference>
<feature type="region of interest" description="Disordered" evidence="1">
    <location>
        <begin position="483"/>
        <end position="528"/>
    </location>
</feature>
<dbReference type="Gene3D" id="1.20.1270.60">
    <property type="entry name" value="Arfaptin homology (AH) domain/BAR domain"/>
    <property type="match status" value="2"/>
</dbReference>
<dbReference type="GO" id="GO:0009898">
    <property type="term" value="C:cytoplasmic side of plasma membrane"/>
    <property type="evidence" value="ECO:0007669"/>
    <property type="project" value="TreeGrafter"/>
</dbReference>
<feature type="compositionally biased region" description="Polar residues" evidence="1">
    <location>
        <begin position="277"/>
        <end position="309"/>
    </location>
</feature>
<dbReference type="InterPro" id="IPR030127">
    <property type="entry name" value="MTSS1/MTSS2"/>
</dbReference>
<dbReference type="KEGG" id="apln:108738129"/>
<dbReference type="GO" id="GO:0007009">
    <property type="term" value="P:plasma membrane organization"/>
    <property type="evidence" value="ECO:0007669"/>
    <property type="project" value="InterPro"/>
</dbReference>
<dbReference type="PROSITE" id="PS51338">
    <property type="entry name" value="IMD"/>
    <property type="match status" value="2"/>
</dbReference>
<dbReference type="InterPro" id="IPR027267">
    <property type="entry name" value="AH/BAR_dom_sf"/>
</dbReference>
<keyword evidence="3" id="KW-1185">Reference proteome</keyword>
<feature type="region of interest" description="Disordered" evidence="1">
    <location>
        <begin position="192"/>
        <end position="242"/>
    </location>
</feature>
<feature type="compositionally biased region" description="Polar residues" evidence="1">
    <location>
        <begin position="362"/>
        <end position="390"/>
    </location>
</feature>